<dbReference type="AlphaFoldDB" id="A0A919DA46"/>
<name>A0A919DA46_9GAMM</name>
<dbReference type="Proteomes" id="UP000636453">
    <property type="component" value="Unassembled WGS sequence"/>
</dbReference>
<protein>
    <submittedName>
        <fullName evidence="1">Uncharacterized protein</fullName>
    </submittedName>
</protein>
<dbReference type="EMBL" id="BNCF01000002">
    <property type="protein sequence ID" value="GHE27110.1"/>
    <property type="molecule type" value="Genomic_DNA"/>
</dbReference>
<dbReference type="RefSeq" id="WP_146472129.1">
    <property type="nucleotide sequence ID" value="NZ_BNCF01000002.1"/>
</dbReference>
<keyword evidence="2" id="KW-1185">Reference proteome</keyword>
<evidence type="ECO:0000313" key="2">
    <source>
        <dbReference type="Proteomes" id="UP000636453"/>
    </source>
</evidence>
<reference evidence="1" key="1">
    <citation type="journal article" date="2014" name="Int. J. Syst. Evol. Microbiol.">
        <title>Complete genome sequence of Corynebacterium casei LMG S-19264T (=DSM 44701T), isolated from a smear-ripened cheese.</title>
        <authorList>
            <consortium name="US DOE Joint Genome Institute (JGI-PGF)"/>
            <person name="Walter F."/>
            <person name="Albersmeier A."/>
            <person name="Kalinowski J."/>
            <person name="Ruckert C."/>
        </authorList>
    </citation>
    <scope>NUCLEOTIDE SEQUENCE</scope>
    <source>
        <strain evidence="1">KCTC 32020</strain>
    </source>
</reference>
<accession>A0A919DA46</accession>
<sequence length="82" mass="8750">MSLSRELRDALERLRGNLSTLAQEHPEAGAFLAALRREAAPLLAQVENDDQRHALLAELSLMACEAGVPGETARRVLMGGGG</sequence>
<evidence type="ECO:0000313" key="1">
    <source>
        <dbReference type="EMBL" id="GHE27110.1"/>
    </source>
</evidence>
<reference evidence="1" key="2">
    <citation type="submission" date="2020-09" db="EMBL/GenBank/DDBJ databases">
        <authorList>
            <person name="Sun Q."/>
            <person name="Kim S."/>
        </authorList>
    </citation>
    <scope>NUCLEOTIDE SEQUENCE</scope>
    <source>
        <strain evidence="1">KCTC 32020</strain>
    </source>
</reference>
<comment type="caution">
    <text evidence="1">The sequence shown here is derived from an EMBL/GenBank/DDBJ whole genome shotgun (WGS) entry which is preliminary data.</text>
</comment>
<organism evidence="1 2">
    <name type="scientific">Vulcaniibacterium thermophilum</name>
    <dbReference type="NCBI Taxonomy" id="1169913"/>
    <lineage>
        <taxon>Bacteria</taxon>
        <taxon>Pseudomonadati</taxon>
        <taxon>Pseudomonadota</taxon>
        <taxon>Gammaproteobacteria</taxon>
        <taxon>Lysobacterales</taxon>
        <taxon>Lysobacteraceae</taxon>
        <taxon>Vulcaniibacterium</taxon>
    </lineage>
</organism>
<proteinExistence type="predicted"/>
<gene>
    <name evidence="1" type="ORF">GCM10007167_05480</name>
</gene>